<feature type="region of interest" description="Disordered" evidence="1">
    <location>
        <begin position="363"/>
        <end position="479"/>
    </location>
</feature>
<feature type="compositionally biased region" description="Basic and acidic residues" evidence="1">
    <location>
        <begin position="208"/>
        <end position="231"/>
    </location>
</feature>
<dbReference type="Proteomes" id="UP000007800">
    <property type="component" value="Unassembled WGS sequence"/>
</dbReference>
<evidence type="ECO:0000313" key="2">
    <source>
        <dbReference type="EMBL" id="EER12135.1"/>
    </source>
</evidence>
<evidence type="ECO:0000256" key="1">
    <source>
        <dbReference type="SAM" id="MobiDB-lite"/>
    </source>
</evidence>
<proteinExistence type="predicted"/>
<sequence>MDPYFRKNSGMWTEWERKTLLFLFYCCTLATPYSAYLDLQELKHQGTKPPRPVSLESRFMNQRRYDFTWMHPQDKFCSECRPVELECKKMCFDRYRSMDYRMYGFQRPRIQTYYSFSTCPLRDMFSFLSKLTTDSPKKEAAEESTVAVAEEVTGTGVEVTSVTVTKVEEEPKGTSETNAATGSVEPVASAVEESNGAKVADGESDEAAVAKKEDALRSTSEGKDEEKKKSAESGVPEVSQAKVTSTENKTTTEMGTPEATKESSTPTEVEKEEASASRENVTEKSPKETPKSTSGNKKNKGKKSVENSPSKNGEDLEKENEELKKRISDLTKRYEEQHSEFAQKRSEQKQLVSVITQLYQLTMGIDSNTPTTEFPKQRNSSSPKTQSSSTDKKGRKTQRSPGSAGPSSSALTKGDKAAVSPSSNATDKKSAASAYRRSQERSLQQLIAEAKARQAQLKSKRKSESSVVASGPNPESVREQLRVATTKKEVEDAINDAKKLNMTYELSLGEKKLNALTA</sequence>
<dbReference type="EMBL" id="GG676180">
    <property type="protein sequence ID" value="EER12135.1"/>
    <property type="molecule type" value="Genomic_DNA"/>
</dbReference>
<dbReference type="OrthoDB" id="444121at2759"/>
<feature type="compositionally biased region" description="Polar residues" evidence="1">
    <location>
        <begin position="241"/>
        <end position="254"/>
    </location>
</feature>
<feature type="compositionally biased region" description="Basic and acidic residues" evidence="1">
    <location>
        <begin position="268"/>
        <end position="290"/>
    </location>
</feature>
<feature type="region of interest" description="Disordered" evidence="1">
    <location>
        <begin position="168"/>
        <end position="350"/>
    </location>
</feature>
<feature type="compositionally biased region" description="Low complexity" evidence="1">
    <location>
        <begin position="380"/>
        <end position="389"/>
    </location>
</feature>
<accession>C5KU93</accession>
<protein>
    <submittedName>
        <fullName evidence="2">Merozoite surface protein, putative</fullName>
    </submittedName>
</protein>
<dbReference type="AlphaFoldDB" id="C5KU93"/>
<keyword evidence="2" id="KW-0477">Merozoite</keyword>
<dbReference type="RefSeq" id="XP_002780340.1">
    <property type="nucleotide sequence ID" value="XM_002780294.1"/>
</dbReference>
<dbReference type="GeneID" id="9061123"/>
<gene>
    <name evidence="2" type="ORF">Pmar_PMAR019242</name>
</gene>
<name>C5KU93_PERM5</name>
<reference evidence="2 3" key="1">
    <citation type="submission" date="2008-07" db="EMBL/GenBank/DDBJ databases">
        <authorList>
            <person name="El-Sayed N."/>
            <person name="Caler E."/>
            <person name="Inman J."/>
            <person name="Amedeo P."/>
            <person name="Hass B."/>
            <person name="Wortman J."/>
        </authorList>
    </citation>
    <scope>NUCLEOTIDE SEQUENCE [LARGE SCALE GENOMIC DNA]</scope>
    <source>
        <strain evidence="3">ATCC 50983 / TXsc</strain>
    </source>
</reference>
<keyword evidence="3" id="KW-1185">Reference proteome</keyword>
<feature type="compositionally biased region" description="Basic and acidic residues" evidence="1">
    <location>
        <begin position="321"/>
        <end position="348"/>
    </location>
</feature>
<dbReference type="InParanoid" id="C5KU93"/>
<evidence type="ECO:0000313" key="3">
    <source>
        <dbReference type="Proteomes" id="UP000007800"/>
    </source>
</evidence>
<feature type="compositionally biased region" description="Polar residues" evidence="1">
    <location>
        <begin position="363"/>
        <end position="379"/>
    </location>
</feature>
<organism evidence="3">
    <name type="scientific">Perkinsus marinus (strain ATCC 50983 / TXsc)</name>
    <dbReference type="NCBI Taxonomy" id="423536"/>
    <lineage>
        <taxon>Eukaryota</taxon>
        <taxon>Sar</taxon>
        <taxon>Alveolata</taxon>
        <taxon>Perkinsozoa</taxon>
        <taxon>Perkinsea</taxon>
        <taxon>Perkinsida</taxon>
        <taxon>Perkinsidae</taxon>
        <taxon>Perkinsus</taxon>
    </lineage>
</organism>
<feature type="compositionally biased region" description="Low complexity" evidence="1">
    <location>
        <begin position="400"/>
        <end position="410"/>
    </location>
</feature>